<feature type="region of interest" description="Disordered" evidence="1">
    <location>
        <begin position="138"/>
        <end position="157"/>
    </location>
</feature>
<reference evidence="3" key="1">
    <citation type="submission" date="2020-11" db="EMBL/GenBank/DDBJ databases">
        <title>Nocardioides sp. CBS4Y-1, whole genome shotgun sequence.</title>
        <authorList>
            <person name="Tuo L."/>
        </authorList>
    </citation>
    <scope>NUCLEOTIDE SEQUENCE</scope>
    <source>
        <strain evidence="3">CBS4Y-1</strain>
    </source>
</reference>
<evidence type="ECO:0000313" key="3">
    <source>
        <dbReference type="EMBL" id="MBF4161692.1"/>
    </source>
</evidence>
<dbReference type="Pfam" id="PF05901">
    <property type="entry name" value="Excalibur"/>
    <property type="match status" value="1"/>
</dbReference>
<accession>A0A930Y757</accession>
<evidence type="ECO:0000256" key="1">
    <source>
        <dbReference type="SAM" id="MobiDB-lite"/>
    </source>
</evidence>
<dbReference type="AlphaFoldDB" id="A0A930Y757"/>
<dbReference type="SMART" id="SM00894">
    <property type="entry name" value="Excalibur"/>
    <property type="match status" value="1"/>
</dbReference>
<protein>
    <submittedName>
        <fullName evidence="3">Excalibur calcium-binding domain-containing protein</fullName>
    </submittedName>
</protein>
<keyword evidence="4" id="KW-1185">Reference proteome</keyword>
<sequence>MSYGQRPSRWRINLLTIVAVPLALVGGCAAGGVVGAGLAVEGQQQTSASPAVDTAAPTQDEIDAEVARLADEQSSAIVDDQVDAAVASVSRDFKQRLRTQRDKARAGLADLKKSLTSQHQADLKKAVAAARADERARAEAAAPAPASASAAPSTDPRFSYCYEANDAGYGPYRRGVDPEYDWYDDRDGDGIVCET</sequence>
<proteinExistence type="predicted"/>
<dbReference type="Proteomes" id="UP000656804">
    <property type="component" value="Unassembled WGS sequence"/>
</dbReference>
<feature type="compositionally biased region" description="Low complexity" evidence="1">
    <location>
        <begin position="139"/>
        <end position="153"/>
    </location>
</feature>
<gene>
    <name evidence="3" type="ORF">ISG29_08315</name>
</gene>
<evidence type="ECO:0000259" key="2">
    <source>
        <dbReference type="SMART" id="SM00894"/>
    </source>
</evidence>
<dbReference type="InterPro" id="IPR008613">
    <property type="entry name" value="Excalibur_Ca-bd_domain"/>
</dbReference>
<name>A0A930Y757_9ACTN</name>
<dbReference type="EMBL" id="JADIVZ010000003">
    <property type="protein sequence ID" value="MBF4161692.1"/>
    <property type="molecule type" value="Genomic_DNA"/>
</dbReference>
<organism evidence="3 4">
    <name type="scientific">Nocardioides acrostichi</name>
    <dbReference type="NCBI Taxonomy" id="2784339"/>
    <lineage>
        <taxon>Bacteria</taxon>
        <taxon>Bacillati</taxon>
        <taxon>Actinomycetota</taxon>
        <taxon>Actinomycetes</taxon>
        <taxon>Propionibacteriales</taxon>
        <taxon>Nocardioidaceae</taxon>
        <taxon>Nocardioides</taxon>
    </lineage>
</organism>
<feature type="domain" description="Excalibur calcium-binding" evidence="2">
    <location>
        <begin position="157"/>
        <end position="194"/>
    </location>
</feature>
<evidence type="ECO:0000313" key="4">
    <source>
        <dbReference type="Proteomes" id="UP000656804"/>
    </source>
</evidence>
<dbReference type="RefSeq" id="WP_194502960.1">
    <property type="nucleotide sequence ID" value="NZ_JADIVZ010000003.1"/>
</dbReference>
<dbReference type="PROSITE" id="PS51257">
    <property type="entry name" value="PROKAR_LIPOPROTEIN"/>
    <property type="match status" value="1"/>
</dbReference>
<comment type="caution">
    <text evidence="3">The sequence shown here is derived from an EMBL/GenBank/DDBJ whole genome shotgun (WGS) entry which is preliminary data.</text>
</comment>